<feature type="compositionally biased region" description="Polar residues" evidence="1">
    <location>
        <begin position="732"/>
        <end position="742"/>
    </location>
</feature>
<keyword evidence="4" id="KW-1185">Reference proteome</keyword>
<feature type="region of interest" description="Disordered" evidence="1">
    <location>
        <begin position="645"/>
        <end position="742"/>
    </location>
</feature>
<evidence type="ECO:0000313" key="4">
    <source>
        <dbReference type="Proteomes" id="UP000729402"/>
    </source>
</evidence>
<feature type="domain" description="Poly(A) RNA polymerase mitochondrial-like central palm" evidence="2">
    <location>
        <begin position="108"/>
        <end position="243"/>
    </location>
</feature>
<accession>A0A8J5VY99</accession>
<dbReference type="OrthoDB" id="2274644at2759"/>
<gene>
    <name evidence="3" type="ORF">GUJ93_ZPchr0007g5211</name>
</gene>
<feature type="compositionally biased region" description="Polar residues" evidence="1">
    <location>
        <begin position="645"/>
        <end position="673"/>
    </location>
</feature>
<evidence type="ECO:0000313" key="3">
    <source>
        <dbReference type="EMBL" id="KAG8078466.1"/>
    </source>
</evidence>
<dbReference type="GO" id="GO:0050265">
    <property type="term" value="F:RNA uridylyltransferase activity"/>
    <property type="evidence" value="ECO:0007669"/>
    <property type="project" value="TreeGrafter"/>
</dbReference>
<evidence type="ECO:0000256" key="1">
    <source>
        <dbReference type="SAM" id="MobiDB-lite"/>
    </source>
</evidence>
<sequence>MHETQRKAYKTRPSSGRARRRFGFPNRSGHRPSLDPPPGTGLLLIPLAPPAPRIEPVSSTTTRPAHAERNSSAAYRSPTRRPRSICRFLQDFRMTENICSYDVPEKCIEDILSLIKPVEDDRNKRMYAIQELTNSIPSVGPLRGAVFKPFGSFVSNLYSNSGDLDISVQLTNVSTTTVTKKKKQTVLRELMRALKIRGVANSMQFIPQARVPVLQYVSNSFGISCDISVHNYPGRIKSKIFYWISTLDVRFADMVLLIKEWAKAQNINDPKTGTLNSYSFCLLVLFHLQTCEPAILPPLEEIYEGNIREDIAGSTMYNEEHLDEICSINLAKFQRNKQEQINESSLCHLLASFFQKFSSIGTLSGDVISTYTGQFKRIQDNPSWMAKSYSLFVEDPIERPDNAARAVDVKGLDRIASAFSAANRKFASLERASRNDLLAMLCTPGVGSKLGIRVTANSYNSPRRSHQHAEPVGRGSARSSDNQHHNRATEIADGRPVVHNPTRVNDIMHQTNEMHRNLHRQHVIDAGRQTAGPYQSSHPGVYTRDLQTAGSQNYNHPGVYSRDLQTAGSQNYNHPGVYTRDLQTAGYQNYSHPGVYTRDLQTAGYQNYNHPGVYNRNLQTAGFQNYSHPGMYTTGLQTVEPYQINSQSQVLQTPRQYSNHIQQSPARNYNHQSLRAAASETEGSYWNQQQRQQAPARQANRNAVTARYEPVVGRSQNGPSQDSSRRGGWQREQPTASTYQKR</sequence>
<comment type="caution">
    <text evidence="3">The sequence shown here is derived from an EMBL/GenBank/DDBJ whole genome shotgun (WGS) entry which is preliminary data.</text>
</comment>
<dbReference type="PANTHER" id="PTHR12271">
    <property type="entry name" value="POLY A POLYMERASE CID PAP -RELATED"/>
    <property type="match status" value="1"/>
</dbReference>
<feature type="compositionally biased region" description="Low complexity" evidence="1">
    <location>
        <begin position="687"/>
        <end position="703"/>
    </location>
</feature>
<dbReference type="EMBL" id="JAAALK010000282">
    <property type="protein sequence ID" value="KAG8078466.1"/>
    <property type="molecule type" value="Genomic_DNA"/>
</dbReference>
<name>A0A8J5VY99_ZIZPA</name>
<dbReference type="InterPro" id="IPR054708">
    <property type="entry name" value="MTPAP-like_central"/>
</dbReference>
<feature type="region of interest" description="Disordered" evidence="1">
    <location>
        <begin position="1"/>
        <end position="77"/>
    </location>
</feature>
<reference evidence="3" key="1">
    <citation type="journal article" date="2021" name="bioRxiv">
        <title>Whole Genome Assembly and Annotation of Northern Wild Rice, Zizania palustris L., Supports a Whole Genome Duplication in the Zizania Genus.</title>
        <authorList>
            <person name="Haas M."/>
            <person name="Kono T."/>
            <person name="Macchietto M."/>
            <person name="Millas R."/>
            <person name="McGilp L."/>
            <person name="Shao M."/>
            <person name="Duquette J."/>
            <person name="Hirsch C.N."/>
            <person name="Kimball J."/>
        </authorList>
    </citation>
    <scope>NUCLEOTIDE SEQUENCE</scope>
    <source>
        <tissue evidence="3">Fresh leaf tissue</tissue>
    </source>
</reference>
<feature type="region of interest" description="Disordered" evidence="1">
    <location>
        <begin position="459"/>
        <end position="492"/>
    </location>
</feature>
<dbReference type="Pfam" id="PF22600">
    <property type="entry name" value="MTPAP-like_central"/>
    <property type="match status" value="1"/>
</dbReference>
<protein>
    <recommendedName>
        <fullName evidence="2">Poly(A) RNA polymerase mitochondrial-like central palm domain-containing protein</fullName>
    </recommendedName>
</protein>
<organism evidence="3 4">
    <name type="scientific">Zizania palustris</name>
    <name type="common">Northern wild rice</name>
    <dbReference type="NCBI Taxonomy" id="103762"/>
    <lineage>
        <taxon>Eukaryota</taxon>
        <taxon>Viridiplantae</taxon>
        <taxon>Streptophyta</taxon>
        <taxon>Embryophyta</taxon>
        <taxon>Tracheophyta</taxon>
        <taxon>Spermatophyta</taxon>
        <taxon>Magnoliopsida</taxon>
        <taxon>Liliopsida</taxon>
        <taxon>Poales</taxon>
        <taxon>Poaceae</taxon>
        <taxon>BOP clade</taxon>
        <taxon>Oryzoideae</taxon>
        <taxon>Oryzeae</taxon>
        <taxon>Zizaniinae</taxon>
        <taxon>Zizania</taxon>
    </lineage>
</organism>
<feature type="compositionally biased region" description="Basic and acidic residues" evidence="1">
    <location>
        <begin position="481"/>
        <end position="492"/>
    </location>
</feature>
<evidence type="ECO:0000259" key="2">
    <source>
        <dbReference type="Pfam" id="PF22600"/>
    </source>
</evidence>
<dbReference type="CDD" id="cd05402">
    <property type="entry name" value="NT_PAP_TUTase"/>
    <property type="match status" value="1"/>
</dbReference>
<dbReference type="PANTHER" id="PTHR12271:SF107">
    <property type="entry name" value="PROTEIN HESO1"/>
    <property type="match status" value="1"/>
</dbReference>
<dbReference type="GO" id="GO:0031123">
    <property type="term" value="P:RNA 3'-end processing"/>
    <property type="evidence" value="ECO:0007669"/>
    <property type="project" value="TreeGrafter"/>
</dbReference>
<dbReference type="Proteomes" id="UP000729402">
    <property type="component" value="Unassembled WGS sequence"/>
</dbReference>
<reference evidence="3" key="2">
    <citation type="submission" date="2021-02" db="EMBL/GenBank/DDBJ databases">
        <authorList>
            <person name="Kimball J.A."/>
            <person name="Haas M.W."/>
            <person name="Macchietto M."/>
            <person name="Kono T."/>
            <person name="Duquette J."/>
            <person name="Shao M."/>
        </authorList>
    </citation>
    <scope>NUCLEOTIDE SEQUENCE</scope>
    <source>
        <tissue evidence="3">Fresh leaf tissue</tissue>
    </source>
</reference>
<dbReference type="AlphaFoldDB" id="A0A8J5VY99"/>
<proteinExistence type="predicted"/>